<dbReference type="Gene3D" id="3.30.1360.40">
    <property type="match status" value="1"/>
</dbReference>
<protein>
    <submittedName>
        <fullName evidence="5">Inhibitor of KinA</fullName>
    </submittedName>
</protein>
<gene>
    <name evidence="5" type="primary">kipI</name>
    <name evidence="5" type="ORF">LEN_1912</name>
</gene>
<dbReference type="InterPro" id="IPR010016">
    <property type="entry name" value="PxpB"/>
</dbReference>
<evidence type="ECO:0000259" key="4">
    <source>
        <dbReference type="SMART" id="SM00796"/>
    </source>
</evidence>
<evidence type="ECO:0000256" key="1">
    <source>
        <dbReference type="ARBA" id="ARBA00022741"/>
    </source>
</evidence>
<dbReference type="Pfam" id="PF02682">
    <property type="entry name" value="CT_C_D"/>
    <property type="match status" value="1"/>
</dbReference>
<dbReference type="InterPro" id="IPR029000">
    <property type="entry name" value="Cyclophilin-like_dom_sf"/>
</dbReference>
<name>A0AAU9AIS4_LYSEN</name>
<dbReference type="NCBIfam" id="TIGR00370">
    <property type="entry name" value="5-oxoprolinase subunit PxpB"/>
    <property type="match status" value="1"/>
</dbReference>
<dbReference type="AlphaFoldDB" id="A0AAU9AIS4"/>
<proteinExistence type="predicted"/>
<dbReference type="PANTHER" id="PTHR34698:SF2">
    <property type="entry name" value="5-OXOPROLINASE SUBUNIT B"/>
    <property type="match status" value="1"/>
</dbReference>
<reference evidence="5 6" key="1">
    <citation type="journal article" date="2017" name="DNA Res.">
        <title>Complete genome sequence and expression profile of the commercial lytic enzyme producer Lysobacter enzymogenes M497-1.</title>
        <authorList>
            <person name="Takami H."/>
            <person name="Toyoda A."/>
            <person name="Uchiyama I."/>
            <person name="Itoh T."/>
            <person name="Takaki Y."/>
            <person name="Arai W."/>
            <person name="Nishi S."/>
            <person name="Kawai M."/>
            <person name="Shinya K."/>
            <person name="Ikeda H."/>
        </authorList>
    </citation>
    <scope>NUCLEOTIDE SEQUENCE [LARGE SCALE GENOMIC DNA]</scope>
    <source>
        <strain evidence="5 6">M497-1</strain>
    </source>
</reference>
<sequence length="244" mass="25847">MRFEALADDAWLLRLGERIDDALNARVHALAARVRAQAPPWLRDLVPAYASLAVFFDAQAIQAEAVRAWLLRYCEVIEDDAAAEAGAGARTVEIPVAYGGEFGPDLDTAAAQLQLTPAQLIQRHSGGDYRVAMIGFAPGFPYLSGLEPALALPRLATPRTQVAAGSVAIGGAQTGIYPRPGPGGWRLLGRTPLRLFDAARAAPSLLQPGDHVRLRAIGADEFHALAADADAAAVGDRRNADTAR</sequence>
<evidence type="ECO:0000313" key="6">
    <source>
        <dbReference type="Proteomes" id="UP000218824"/>
    </source>
</evidence>
<dbReference type="Gene3D" id="2.40.100.10">
    <property type="entry name" value="Cyclophilin-like"/>
    <property type="match status" value="1"/>
</dbReference>
<feature type="domain" description="Carboxyltransferase" evidence="4">
    <location>
        <begin position="1"/>
        <end position="206"/>
    </location>
</feature>
<evidence type="ECO:0000313" key="5">
    <source>
        <dbReference type="EMBL" id="BAV97399.1"/>
    </source>
</evidence>
<dbReference type="GO" id="GO:0016787">
    <property type="term" value="F:hydrolase activity"/>
    <property type="evidence" value="ECO:0007669"/>
    <property type="project" value="UniProtKB-KW"/>
</dbReference>
<dbReference type="Proteomes" id="UP000218824">
    <property type="component" value="Chromosome"/>
</dbReference>
<dbReference type="SUPFAM" id="SSF160467">
    <property type="entry name" value="PH0987 N-terminal domain-like"/>
    <property type="match status" value="1"/>
</dbReference>
<evidence type="ECO:0000256" key="2">
    <source>
        <dbReference type="ARBA" id="ARBA00022801"/>
    </source>
</evidence>
<dbReference type="EMBL" id="AP014940">
    <property type="protein sequence ID" value="BAV97399.1"/>
    <property type="molecule type" value="Genomic_DNA"/>
</dbReference>
<dbReference type="SMART" id="SM00796">
    <property type="entry name" value="AHS1"/>
    <property type="match status" value="1"/>
</dbReference>
<evidence type="ECO:0000256" key="3">
    <source>
        <dbReference type="ARBA" id="ARBA00022840"/>
    </source>
</evidence>
<dbReference type="KEGG" id="lem:LEN_1912"/>
<dbReference type="SUPFAM" id="SSF50891">
    <property type="entry name" value="Cyclophilin-like"/>
    <property type="match status" value="1"/>
</dbReference>
<dbReference type="InterPro" id="IPR003833">
    <property type="entry name" value="CT_C_D"/>
</dbReference>
<keyword evidence="2" id="KW-0378">Hydrolase</keyword>
<organism evidence="5 6">
    <name type="scientific">Lysobacter enzymogenes</name>
    <dbReference type="NCBI Taxonomy" id="69"/>
    <lineage>
        <taxon>Bacteria</taxon>
        <taxon>Pseudomonadati</taxon>
        <taxon>Pseudomonadota</taxon>
        <taxon>Gammaproteobacteria</taxon>
        <taxon>Lysobacterales</taxon>
        <taxon>Lysobacteraceae</taxon>
        <taxon>Lysobacter</taxon>
    </lineage>
</organism>
<keyword evidence="1" id="KW-0547">Nucleotide-binding</keyword>
<accession>A0AAU9AIS4</accession>
<dbReference type="GO" id="GO:0005524">
    <property type="term" value="F:ATP binding"/>
    <property type="evidence" value="ECO:0007669"/>
    <property type="project" value="UniProtKB-KW"/>
</dbReference>
<keyword evidence="3" id="KW-0067">ATP-binding</keyword>
<dbReference type="PANTHER" id="PTHR34698">
    <property type="entry name" value="5-OXOPROLINASE SUBUNIT B"/>
    <property type="match status" value="1"/>
</dbReference>